<keyword evidence="3 5" id="KW-0732">Signal</keyword>
<evidence type="ECO:0000256" key="2">
    <source>
        <dbReference type="ARBA" id="ARBA00022525"/>
    </source>
</evidence>
<dbReference type="AlphaFoldDB" id="A0A4U5U1Q0"/>
<keyword evidence="4" id="KW-0325">Glycoprotein</keyword>
<dbReference type="SUPFAM" id="SSF50814">
    <property type="entry name" value="Lipocalins"/>
    <property type="match status" value="1"/>
</dbReference>
<proteinExistence type="predicted"/>
<keyword evidence="2" id="KW-0964">Secreted</keyword>
<dbReference type="InterPro" id="IPR012674">
    <property type="entry name" value="Calycin"/>
</dbReference>
<feature type="signal peptide" evidence="5">
    <location>
        <begin position="1"/>
        <end position="25"/>
    </location>
</feature>
<comment type="subcellular location">
    <subcellularLocation>
        <location evidence="1">Secreted</location>
    </subcellularLocation>
</comment>
<evidence type="ECO:0000256" key="5">
    <source>
        <dbReference type="SAM" id="SignalP"/>
    </source>
</evidence>
<evidence type="ECO:0000256" key="3">
    <source>
        <dbReference type="ARBA" id="ARBA00022729"/>
    </source>
</evidence>
<dbReference type="GO" id="GO:0005576">
    <property type="term" value="C:extracellular region"/>
    <property type="evidence" value="ECO:0007669"/>
    <property type="project" value="UniProtKB-SubCell"/>
</dbReference>
<protein>
    <recommendedName>
        <fullName evidence="8">Apolipoprotein M</fullName>
    </recommendedName>
</protein>
<dbReference type="PROSITE" id="PS51257">
    <property type="entry name" value="PROKAR_LIPOPROTEIN"/>
    <property type="match status" value="1"/>
</dbReference>
<evidence type="ECO:0000256" key="4">
    <source>
        <dbReference type="ARBA" id="ARBA00023180"/>
    </source>
</evidence>
<dbReference type="Gene3D" id="2.40.128.20">
    <property type="match status" value="1"/>
</dbReference>
<evidence type="ECO:0008006" key="8">
    <source>
        <dbReference type="Google" id="ProtNLM"/>
    </source>
</evidence>
<name>A0A4U5U1Q0_COLLU</name>
<reference evidence="6 7" key="1">
    <citation type="submission" date="2019-01" db="EMBL/GenBank/DDBJ databases">
        <title>Genome Assembly of Collichthys lucidus.</title>
        <authorList>
            <person name="Cai M."/>
            <person name="Xiao S."/>
        </authorList>
    </citation>
    <scope>NUCLEOTIDE SEQUENCE [LARGE SCALE GENOMIC DNA]</scope>
    <source>
        <strain evidence="6">JT15FE1705JMU</strain>
        <tissue evidence="6">Muscle</tissue>
    </source>
</reference>
<dbReference type="Proteomes" id="UP000298787">
    <property type="component" value="Chromosome 3"/>
</dbReference>
<accession>A0A4U5U1Q0</accession>
<evidence type="ECO:0000256" key="1">
    <source>
        <dbReference type="ARBA" id="ARBA00004613"/>
    </source>
</evidence>
<evidence type="ECO:0000313" key="6">
    <source>
        <dbReference type="EMBL" id="TKS68004.1"/>
    </source>
</evidence>
<dbReference type="PANTHER" id="PTHR11967:SF2">
    <property type="entry name" value="ALPHA-1-ACID GLYCOPROTEIN 1"/>
    <property type="match status" value="1"/>
</dbReference>
<sequence length="188" mass="21034">MASTYRDALAVCAIAFACLTSVSRSSPLTCKDLIQPLDEVDPHDFQGTWAMVADSLKVIEAETPVETCKSVRIDFSNTTFTKANLCGERCQLFSRNITLDGPHYSFSYGPVNFTGTLYKTSCADCMLLTFKMDAPKEKTEELCLFSRRRAVDEKNLKEFEAQVKCLDMPEHVVMDWTEALCSTNPGRV</sequence>
<keyword evidence="7" id="KW-1185">Reference proteome</keyword>
<gene>
    <name evidence="6" type="ORF">D9C73_002064</name>
</gene>
<dbReference type="EMBL" id="CM014080">
    <property type="protein sequence ID" value="TKS68004.1"/>
    <property type="molecule type" value="Genomic_DNA"/>
</dbReference>
<organism evidence="6 7">
    <name type="scientific">Collichthys lucidus</name>
    <name type="common">Big head croaker</name>
    <name type="synonym">Sciaena lucida</name>
    <dbReference type="NCBI Taxonomy" id="240159"/>
    <lineage>
        <taxon>Eukaryota</taxon>
        <taxon>Metazoa</taxon>
        <taxon>Chordata</taxon>
        <taxon>Craniata</taxon>
        <taxon>Vertebrata</taxon>
        <taxon>Euteleostomi</taxon>
        <taxon>Actinopterygii</taxon>
        <taxon>Neopterygii</taxon>
        <taxon>Teleostei</taxon>
        <taxon>Neoteleostei</taxon>
        <taxon>Acanthomorphata</taxon>
        <taxon>Eupercaria</taxon>
        <taxon>Sciaenidae</taxon>
        <taxon>Collichthys</taxon>
    </lineage>
</organism>
<evidence type="ECO:0000313" key="7">
    <source>
        <dbReference type="Proteomes" id="UP000298787"/>
    </source>
</evidence>
<feature type="chain" id="PRO_5020415217" description="Apolipoprotein M" evidence="5">
    <location>
        <begin position="26"/>
        <end position="188"/>
    </location>
</feature>
<dbReference type="PANTHER" id="PTHR11967">
    <property type="entry name" value="ALPHA-1-ACID GLYCOPROTEIN"/>
    <property type="match status" value="1"/>
</dbReference>